<dbReference type="GO" id="GO:0016567">
    <property type="term" value="P:protein ubiquitination"/>
    <property type="evidence" value="ECO:0007669"/>
    <property type="project" value="TreeGrafter"/>
</dbReference>
<accession>A0A9P6RR58</accession>
<comment type="caution">
    <text evidence="8">The sequence shown here is derived from an EMBL/GenBank/DDBJ whole genome shotgun (WGS) entry which is preliminary data.</text>
</comment>
<dbReference type="PANTHER" id="PTHR21319">
    <property type="entry name" value="RING FINGER AND CHY ZINC FINGER DOMAIN-CONTAINING PROTEIN 1"/>
    <property type="match status" value="1"/>
</dbReference>
<dbReference type="InterPro" id="IPR017921">
    <property type="entry name" value="Znf_CTCHY"/>
</dbReference>
<evidence type="ECO:0000259" key="6">
    <source>
        <dbReference type="PROSITE" id="PS51266"/>
    </source>
</evidence>
<keyword evidence="1" id="KW-0479">Metal-binding</keyword>
<protein>
    <submittedName>
        <fullName evidence="8">Uncharacterized protein</fullName>
    </submittedName>
</protein>
<feature type="compositionally biased region" description="Polar residues" evidence="5">
    <location>
        <begin position="28"/>
        <end position="45"/>
    </location>
</feature>
<evidence type="ECO:0000259" key="7">
    <source>
        <dbReference type="PROSITE" id="PS51270"/>
    </source>
</evidence>
<feature type="compositionally biased region" description="Acidic residues" evidence="5">
    <location>
        <begin position="50"/>
        <end position="80"/>
    </location>
</feature>
<feature type="domain" description="CHY-type" evidence="6">
    <location>
        <begin position="270"/>
        <end position="337"/>
    </location>
</feature>
<dbReference type="GO" id="GO:0008270">
    <property type="term" value="F:zinc ion binding"/>
    <property type="evidence" value="ECO:0007669"/>
    <property type="project" value="UniProtKB-KW"/>
</dbReference>
<feature type="compositionally biased region" description="Polar residues" evidence="5">
    <location>
        <begin position="244"/>
        <end position="258"/>
    </location>
</feature>
<dbReference type="EMBL" id="JAAAIP010000068">
    <property type="protein sequence ID" value="KAG0326965.1"/>
    <property type="molecule type" value="Genomic_DNA"/>
</dbReference>
<dbReference type="SUPFAM" id="SSF161245">
    <property type="entry name" value="Zinc hairpin stack"/>
    <property type="match status" value="1"/>
</dbReference>
<dbReference type="GO" id="GO:0061630">
    <property type="term" value="F:ubiquitin protein ligase activity"/>
    <property type="evidence" value="ECO:0007669"/>
    <property type="project" value="TreeGrafter"/>
</dbReference>
<sequence>MSSPVNQSDTLASAASAEDSSPPVLDTSDATAPSTSQPTISTPIRFQTPEPDDDDDDEDEDDDEDDDDQDDSDDYSDDFSDQNAADDLSESEASSNGDILTAPNADEQDGDRPLITLQVDPATGLRVAMPALPARDNRARVSLLANRLRRQHRRMTSSIRPGGLTQRRTARFSESGSAFTPADLPSPSSSSSSISKRPIPVMDEKTQSDLRKKIMEIQRDSSILPAKKALMIQELMAPPRTGSRKTTQQPSTDGSNSITEDDLETTYYDKELGVLGCQHYQRSCKLQANCCGGWFNCRFCHDDACDHEIVRSETKNMLCMRCKTVQPAAQSCSSCSTTLARYYCDICKLWDDQPDKSIYHCDDCGICRIGNGLGQDFFHCQKCNVCMHIDLKDNHKCIEGNLERDCPVCGEFLFTSKITVVFMVKDEYSVHI</sequence>
<evidence type="ECO:0000313" key="8">
    <source>
        <dbReference type="EMBL" id="KAG0326965.1"/>
    </source>
</evidence>
<feature type="region of interest" description="Disordered" evidence="5">
    <location>
        <begin position="236"/>
        <end position="260"/>
    </location>
</feature>
<feature type="compositionally biased region" description="Low complexity" evidence="5">
    <location>
        <begin position="12"/>
        <end position="21"/>
    </location>
</feature>
<name>A0A9P6RR58_9FUNG</name>
<keyword evidence="2 4" id="KW-0863">Zinc-finger</keyword>
<feature type="domain" description="CTCHY-type" evidence="7">
    <location>
        <begin position="339"/>
        <end position="405"/>
    </location>
</feature>
<proteinExistence type="predicted"/>
<evidence type="ECO:0000256" key="1">
    <source>
        <dbReference type="ARBA" id="ARBA00022723"/>
    </source>
</evidence>
<feature type="compositionally biased region" description="Low complexity" evidence="5">
    <location>
        <begin position="185"/>
        <end position="200"/>
    </location>
</feature>
<dbReference type="PANTHER" id="PTHR21319:SF0">
    <property type="entry name" value="AND RING FINGER DOMAIN PROTEIN, PUTATIVE (AFU_ORTHOLOGUE AFUA_1G08900)-RELATED"/>
    <property type="match status" value="1"/>
</dbReference>
<evidence type="ECO:0000313" key="9">
    <source>
        <dbReference type="Proteomes" id="UP000738325"/>
    </source>
</evidence>
<dbReference type="OrthoDB" id="411372at2759"/>
<dbReference type="InterPro" id="IPR008913">
    <property type="entry name" value="Znf_CHY"/>
</dbReference>
<evidence type="ECO:0000256" key="3">
    <source>
        <dbReference type="ARBA" id="ARBA00022833"/>
    </source>
</evidence>
<dbReference type="GO" id="GO:0006511">
    <property type="term" value="P:ubiquitin-dependent protein catabolic process"/>
    <property type="evidence" value="ECO:0007669"/>
    <property type="project" value="TreeGrafter"/>
</dbReference>
<evidence type="ECO:0000256" key="2">
    <source>
        <dbReference type="ARBA" id="ARBA00022771"/>
    </source>
</evidence>
<evidence type="ECO:0000256" key="5">
    <source>
        <dbReference type="SAM" id="MobiDB-lite"/>
    </source>
</evidence>
<reference evidence="8" key="1">
    <citation type="journal article" date="2020" name="Fungal Divers.">
        <title>Resolving the Mortierellaceae phylogeny through synthesis of multi-gene phylogenetics and phylogenomics.</title>
        <authorList>
            <person name="Vandepol N."/>
            <person name="Liber J."/>
            <person name="Desiro A."/>
            <person name="Na H."/>
            <person name="Kennedy M."/>
            <person name="Barry K."/>
            <person name="Grigoriev I.V."/>
            <person name="Miller A.N."/>
            <person name="O'Donnell K."/>
            <person name="Stajich J.E."/>
            <person name="Bonito G."/>
        </authorList>
    </citation>
    <scope>NUCLEOTIDE SEQUENCE</scope>
    <source>
        <strain evidence="8">REB-010B</strain>
    </source>
</reference>
<keyword evidence="9" id="KW-1185">Reference proteome</keyword>
<dbReference type="GO" id="GO:0005634">
    <property type="term" value="C:nucleus"/>
    <property type="evidence" value="ECO:0007669"/>
    <property type="project" value="TreeGrafter"/>
</dbReference>
<dbReference type="Pfam" id="PF05495">
    <property type="entry name" value="zf-CHY"/>
    <property type="match status" value="1"/>
</dbReference>
<dbReference type="Proteomes" id="UP000738325">
    <property type="component" value="Unassembled WGS sequence"/>
</dbReference>
<gene>
    <name evidence="8" type="ORF">BGZ99_008621</name>
</gene>
<feature type="region of interest" description="Disordered" evidence="5">
    <location>
        <begin position="154"/>
        <end position="201"/>
    </location>
</feature>
<dbReference type="InterPro" id="IPR037274">
    <property type="entry name" value="Znf_CHY_sf"/>
</dbReference>
<feature type="region of interest" description="Disordered" evidence="5">
    <location>
        <begin position="1"/>
        <end position="112"/>
    </location>
</feature>
<feature type="compositionally biased region" description="Polar residues" evidence="5">
    <location>
        <begin position="1"/>
        <end position="11"/>
    </location>
</feature>
<dbReference type="SUPFAM" id="SSF161219">
    <property type="entry name" value="CHY zinc finger-like"/>
    <property type="match status" value="1"/>
</dbReference>
<dbReference type="PROSITE" id="PS51266">
    <property type="entry name" value="ZF_CHY"/>
    <property type="match status" value="1"/>
</dbReference>
<keyword evidence="3" id="KW-0862">Zinc</keyword>
<organism evidence="8 9">
    <name type="scientific">Dissophora globulifera</name>
    <dbReference type="NCBI Taxonomy" id="979702"/>
    <lineage>
        <taxon>Eukaryota</taxon>
        <taxon>Fungi</taxon>
        <taxon>Fungi incertae sedis</taxon>
        <taxon>Mucoromycota</taxon>
        <taxon>Mortierellomycotina</taxon>
        <taxon>Mortierellomycetes</taxon>
        <taxon>Mortierellales</taxon>
        <taxon>Mortierellaceae</taxon>
        <taxon>Dissophora</taxon>
    </lineage>
</organism>
<evidence type="ECO:0000256" key="4">
    <source>
        <dbReference type="PROSITE-ProRule" id="PRU00601"/>
    </source>
</evidence>
<dbReference type="AlphaFoldDB" id="A0A9P6RR58"/>
<dbReference type="InterPro" id="IPR037275">
    <property type="entry name" value="Znf_CTCHY_sf"/>
</dbReference>
<dbReference type="PROSITE" id="PS51270">
    <property type="entry name" value="ZF_CTCHY"/>
    <property type="match status" value="1"/>
</dbReference>